<keyword evidence="4" id="KW-0812">Transmembrane</keyword>
<dbReference type="InterPro" id="IPR001258">
    <property type="entry name" value="NHL_repeat"/>
</dbReference>
<sequence length="415" mass="45708">PYKTTTMNINNSVGPDELTAINSGTTRLKRLFEHFRKQKLIWIICLLILIVVIIVVVTTTVLSNKIKREKTSAIEITTPTSASTTSSISSTTKKVTTELSSTSSSSPTTATSDKNMKWKQHADTVAGKPEGGSASNQLTNPYGICVDSDDLSIYIADTGNHRIVKWEFDSNNGEVVAGGNGDGDGMNQLNIPTDVVLDEEKKYLIICDRGNRRVMKWSLQNNQDQQIWIPDVSCWGLAMDNIGDLYVSNSAKREVRCWQKGVTEGTVVAGGNGQGTELNQLNQPNYIFVDDDHSVYVADAYNNRVMKWKKNAKEGILIAPGQVYNENPGTLMKPLGVIVDHMGNIYVSMSTTGNNQITRWSPGATEGVPVVGEKELGIGSTQLQNPKDLSFDRDGNLYVVDTENHRIQKFDIDRD</sequence>
<dbReference type="InterPro" id="IPR050952">
    <property type="entry name" value="TRIM-NHL_E3_ligases"/>
</dbReference>
<dbReference type="GO" id="GO:0008270">
    <property type="term" value="F:zinc ion binding"/>
    <property type="evidence" value="ECO:0007669"/>
    <property type="project" value="UniProtKB-KW"/>
</dbReference>
<reference evidence="5" key="1">
    <citation type="submission" date="2021-02" db="EMBL/GenBank/DDBJ databases">
        <authorList>
            <person name="Nowell W R."/>
        </authorList>
    </citation>
    <scope>NUCLEOTIDE SEQUENCE</scope>
</reference>
<feature type="region of interest" description="Disordered" evidence="3">
    <location>
        <begin position="79"/>
        <end position="134"/>
    </location>
</feature>
<evidence type="ECO:0000256" key="4">
    <source>
        <dbReference type="SAM" id="Phobius"/>
    </source>
</evidence>
<keyword evidence="1" id="KW-0677">Repeat</keyword>
<organism evidence="5 6">
    <name type="scientific">Adineta steineri</name>
    <dbReference type="NCBI Taxonomy" id="433720"/>
    <lineage>
        <taxon>Eukaryota</taxon>
        <taxon>Metazoa</taxon>
        <taxon>Spiralia</taxon>
        <taxon>Gnathifera</taxon>
        <taxon>Rotifera</taxon>
        <taxon>Eurotatoria</taxon>
        <taxon>Bdelloidea</taxon>
        <taxon>Adinetida</taxon>
        <taxon>Adinetidae</taxon>
        <taxon>Adineta</taxon>
    </lineage>
</organism>
<dbReference type="InterPro" id="IPR011042">
    <property type="entry name" value="6-blade_b-propeller_TolB-like"/>
</dbReference>
<evidence type="ECO:0000256" key="3">
    <source>
        <dbReference type="SAM" id="MobiDB-lite"/>
    </source>
</evidence>
<dbReference type="Gene3D" id="2.120.10.30">
    <property type="entry name" value="TolB, C-terminal domain"/>
    <property type="match status" value="2"/>
</dbReference>
<evidence type="ECO:0000256" key="2">
    <source>
        <dbReference type="PROSITE-ProRule" id="PRU00504"/>
    </source>
</evidence>
<gene>
    <name evidence="5" type="ORF">OKA104_LOCUS38823</name>
</gene>
<dbReference type="PROSITE" id="PS51125">
    <property type="entry name" value="NHL"/>
    <property type="match status" value="2"/>
</dbReference>
<name>A0A819YPK6_9BILA</name>
<keyword evidence="4" id="KW-0472">Membrane</keyword>
<feature type="transmembrane region" description="Helical" evidence="4">
    <location>
        <begin position="40"/>
        <end position="62"/>
    </location>
</feature>
<dbReference type="PANTHER" id="PTHR24104">
    <property type="entry name" value="E3 UBIQUITIN-PROTEIN LIGASE NHLRC1-RELATED"/>
    <property type="match status" value="1"/>
</dbReference>
<protein>
    <submittedName>
        <fullName evidence="5">Uncharacterized protein</fullName>
    </submittedName>
</protein>
<dbReference type="EMBL" id="CAJOAY010007233">
    <property type="protein sequence ID" value="CAF4161495.1"/>
    <property type="molecule type" value="Genomic_DNA"/>
</dbReference>
<dbReference type="Proteomes" id="UP000663881">
    <property type="component" value="Unassembled WGS sequence"/>
</dbReference>
<dbReference type="CDD" id="cd05819">
    <property type="entry name" value="NHL"/>
    <property type="match status" value="1"/>
</dbReference>
<feature type="compositionally biased region" description="Low complexity" evidence="3">
    <location>
        <begin position="79"/>
        <end position="112"/>
    </location>
</feature>
<dbReference type="Pfam" id="PF01436">
    <property type="entry name" value="NHL"/>
    <property type="match status" value="2"/>
</dbReference>
<evidence type="ECO:0000313" key="5">
    <source>
        <dbReference type="EMBL" id="CAF4161495.1"/>
    </source>
</evidence>
<evidence type="ECO:0000256" key="1">
    <source>
        <dbReference type="ARBA" id="ARBA00022737"/>
    </source>
</evidence>
<keyword evidence="4" id="KW-1133">Transmembrane helix</keyword>
<feature type="non-terminal residue" evidence="5">
    <location>
        <position position="1"/>
    </location>
</feature>
<dbReference type="SUPFAM" id="SSF63825">
    <property type="entry name" value="YWTD domain"/>
    <property type="match status" value="1"/>
</dbReference>
<comment type="caution">
    <text evidence="5">The sequence shown here is derived from an EMBL/GenBank/DDBJ whole genome shotgun (WGS) entry which is preliminary data.</text>
</comment>
<dbReference type="PANTHER" id="PTHR24104:SF25">
    <property type="entry name" value="PROTEIN LIN-41"/>
    <property type="match status" value="1"/>
</dbReference>
<evidence type="ECO:0000313" key="6">
    <source>
        <dbReference type="Proteomes" id="UP000663881"/>
    </source>
</evidence>
<accession>A0A819YPK6</accession>
<feature type="repeat" description="NHL" evidence="2">
    <location>
        <begin position="132"/>
        <end position="169"/>
    </location>
</feature>
<proteinExistence type="predicted"/>
<dbReference type="AlphaFoldDB" id="A0A819YPK6"/>
<feature type="repeat" description="NHL" evidence="2">
    <location>
        <begin position="378"/>
        <end position="413"/>
    </location>
</feature>